<evidence type="ECO:0000313" key="3">
    <source>
        <dbReference type="EMBL" id="MBB5272504.1"/>
    </source>
</evidence>
<comment type="caution">
    <text evidence="3">The sequence shown here is derived from an EMBL/GenBank/DDBJ whole genome shotgun (WGS) entry which is preliminary data.</text>
</comment>
<accession>A0A7W8M9W1</accession>
<evidence type="ECO:0000256" key="2">
    <source>
        <dbReference type="SAM" id="Phobius"/>
    </source>
</evidence>
<dbReference type="InterPro" id="IPR009937">
    <property type="entry name" value="Phage_holin_3_6"/>
</dbReference>
<feature type="transmembrane region" description="Helical" evidence="2">
    <location>
        <begin position="37"/>
        <end position="63"/>
    </location>
</feature>
<feature type="transmembrane region" description="Helical" evidence="2">
    <location>
        <begin position="69"/>
        <end position="87"/>
    </location>
</feature>
<keyword evidence="2" id="KW-0812">Transmembrane</keyword>
<evidence type="ECO:0000256" key="1">
    <source>
        <dbReference type="SAM" id="MobiDB-lite"/>
    </source>
</evidence>
<keyword evidence="4" id="KW-1185">Reference proteome</keyword>
<keyword evidence="2" id="KW-0472">Membrane</keyword>
<dbReference type="RefSeq" id="WP_183968104.1">
    <property type="nucleotide sequence ID" value="NZ_BAABEW010000022.1"/>
</dbReference>
<protein>
    <submittedName>
        <fullName evidence="3">Putative membrane protein YqjE</fullName>
    </submittedName>
</protein>
<dbReference type="Proteomes" id="UP000532440">
    <property type="component" value="Unassembled WGS sequence"/>
</dbReference>
<dbReference type="Pfam" id="PF07332">
    <property type="entry name" value="Phage_holin_3_6"/>
    <property type="match status" value="1"/>
</dbReference>
<keyword evidence="2" id="KW-1133">Transmembrane helix</keyword>
<organism evidence="3 4">
    <name type="scientific">Quisquiliibacterium transsilvanicum</name>
    <dbReference type="NCBI Taxonomy" id="1549638"/>
    <lineage>
        <taxon>Bacteria</taxon>
        <taxon>Pseudomonadati</taxon>
        <taxon>Pseudomonadota</taxon>
        <taxon>Betaproteobacteria</taxon>
        <taxon>Burkholderiales</taxon>
        <taxon>Burkholderiaceae</taxon>
        <taxon>Quisquiliibacterium</taxon>
    </lineage>
</organism>
<gene>
    <name evidence="3" type="ORF">HNQ70_002527</name>
</gene>
<proteinExistence type="predicted"/>
<reference evidence="3 4" key="1">
    <citation type="submission" date="2020-08" db="EMBL/GenBank/DDBJ databases">
        <title>Genomic Encyclopedia of Type Strains, Phase IV (KMG-IV): sequencing the most valuable type-strain genomes for metagenomic binning, comparative biology and taxonomic classification.</title>
        <authorList>
            <person name="Goeker M."/>
        </authorList>
    </citation>
    <scope>NUCLEOTIDE SEQUENCE [LARGE SCALE GENOMIC DNA]</scope>
    <source>
        <strain evidence="3 4">DSM 29781</strain>
    </source>
</reference>
<dbReference type="AlphaFoldDB" id="A0A7W8M9W1"/>
<sequence>MFARLRRAGVGVAALAGLRVELFALELREQFEQWLKVAVFAVAAIVLGCIGLGFVAVFVTVAFWDKNPLVALGIFAGLFLFGAVICAQRISAGLSKAPTAFSATIAEFRRDVETLDPGAAPAPPVSSTGEAPLPSAAFRDLP</sequence>
<evidence type="ECO:0000313" key="4">
    <source>
        <dbReference type="Proteomes" id="UP000532440"/>
    </source>
</evidence>
<feature type="region of interest" description="Disordered" evidence="1">
    <location>
        <begin position="115"/>
        <end position="142"/>
    </location>
</feature>
<name>A0A7W8M9W1_9BURK</name>
<dbReference type="EMBL" id="JACHGB010000005">
    <property type="protein sequence ID" value="MBB5272504.1"/>
    <property type="molecule type" value="Genomic_DNA"/>
</dbReference>